<accession>A0A7D7LQM1</accession>
<evidence type="ECO:0000256" key="1">
    <source>
        <dbReference type="SAM" id="Phobius"/>
    </source>
</evidence>
<evidence type="ECO:0000313" key="5">
    <source>
        <dbReference type="Proteomes" id="UP000539710"/>
    </source>
</evidence>
<dbReference type="AlphaFoldDB" id="A0A7D7LQM1"/>
<reference evidence="3 4" key="1">
    <citation type="submission" date="2020-07" db="EMBL/GenBank/DDBJ databases">
        <title>Chryseobacterium sp.cx-624.</title>
        <authorList>
            <person name="Yang C."/>
        </authorList>
    </citation>
    <scope>NUCLEOTIDE SEQUENCE [LARGE SCALE GENOMIC DNA]</scope>
    <source>
        <strain evidence="3">Cx-624</strain>
        <strain evidence="4">cx-624</strain>
    </source>
</reference>
<evidence type="ECO:0000313" key="2">
    <source>
        <dbReference type="EMBL" id="MBA5247174.1"/>
    </source>
</evidence>
<name>A0A7D7LQM1_9FLAO</name>
<keyword evidence="1" id="KW-1133">Transmembrane helix</keyword>
<dbReference type="Proteomes" id="UP000515349">
    <property type="component" value="Chromosome"/>
</dbReference>
<dbReference type="EMBL" id="CP059472">
    <property type="protein sequence ID" value="QMS97497.1"/>
    <property type="molecule type" value="Genomic_DNA"/>
</dbReference>
<evidence type="ECO:0000313" key="4">
    <source>
        <dbReference type="Proteomes" id="UP000515349"/>
    </source>
</evidence>
<keyword evidence="1" id="KW-0472">Membrane</keyword>
<keyword evidence="5" id="KW-1185">Reference proteome</keyword>
<proteinExistence type="predicted"/>
<keyword evidence="1" id="KW-0812">Transmembrane</keyword>
<dbReference type="EMBL" id="JACEUX010000002">
    <property type="protein sequence ID" value="MBA5247174.1"/>
    <property type="molecule type" value="Genomic_DNA"/>
</dbReference>
<feature type="transmembrane region" description="Helical" evidence="1">
    <location>
        <begin position="43"/>
        <end position="59"/>
    </location>
</feature>
<dbReference type="Proteomes" id="UP000539710">
    <property type="component" value="Unassembled WGS sequence"/>
</dbReference>
<sequence length="61" mass="6855">MVGFVFGAFGAFIRWIFIYNLNSKKMGEAYNTNPQVEDAKNSYAGLFLVPLGIIVGIFIKY</sequence>
<organism evidence="3 4">
    <name type="scientific">Marnyiella aurantia</name>
    <dbReference type="NCBI Taxonomy" id="2758037"/>
    <lineage>
        <taxon>Bacteria</taxon>
        <taxon>Pseudomonadati</taxon>
        <taxon>Bacteroidota</taxon>
        <taxon>Flavobacteriia</taxon>
        <taxon>Flavobacteriales</taxon>
        <taxon>Weeksellaceae</taxon>
        <taxon>Marnyiella</taxon>
    </lineage>
</organism>
<gene>
    <name evidence="3" type="ORF">H1R16_07100</name>
    <name evidence="2" type="ORF">H2507_08340</name>
</gene>
<reference evidence="2" key="3">
    <citation type="submission" date="2020-07" db="EMBL/GenBank/DDBJ databases">
        <authorList>
            <person name="Yang C."/>
        </authorList>
    </citation>
    <scope>NUCLEOTIDE SEQUENCE</scope>
    <source>
        <strain evidence="2">Cx-624</strain>
    </source>
</reference>
<protein>
    <submittedName>
        <fullName evidence="3">Uncharacterized protein</fullName>
    </submittedName>
</protein>
<evidence type="ECO:0000313" key="3">
    <source>
        <dbReference type="EMBL" id="QMS97497.1"/>
    </source>
</evidence>
<dbReference type="RefSeq" id="WP_181887267.1">
    <property type="nucleotide sequence ID" value="NZ_CP059472.1"/>
</dbReference>
<dbReference type="KEGG" id="cbau:H1R16_07100"/>
<feature type="transmembrane region" description="Helical" evidence="1">
    <location>
        <begin position="6"/>
        <end position="22"/>
    </location>
</feature>
<reference evidence="5" key="2">
    <citation type="submission" date="2020-07" db="EMBL/GenBank/DDBJ databases">
        <title>Flavobacterium sp. xlx-214.</title>
        <authorList>
            <person name="Yang C."/>
        </authorList>
    </citation>
    <scope>NUCLEOTIDE SEQUENCE [LARGE SCALE GENOMIC DNA]</scope>
    <source>
        <strain evidence="5">CX-624</strain>
    </source>
</reference>